<feature type="domain" description="MoaB/Mog" evidence="2">
    <location>
        <begin position="83"/>
        <end position="263"/>
    </location>
</feature>
<gene>
    <name evidence="3" type="ORF">TI39_contig304g00010</name>
</gene>
<accession>A0A0F4GXY9</accession>
<sequence>MHCTLVSFDNDIPPLSLSQQPHRPLTPLRPPHISMFSRLSQLTRHLSKPLPNYLHQSSFAGSYTSRTLAMAEERSKRTIHTAACLIIGDEVLGGKTVDTNSAYFAKFCFSLGINLKRVEVISDDEGEIVEAARRMSSNYDFVVTSGGIGPTHDDITYQSIAKAFSLPLILHEESYQKMKALSKPRPDQPPFSWDEDSPQRRAKLRMIELPYDKSLKDEDQVIFPAEDLWVPISCVNGNVHILPGIPRLFEKLLTGLKPRLLPRLVDPDGKGVHRILFSTPLPESSVAEFLTQLAAKVEPKGVKVGSYPRWGKSRNTVTLVGKDKEFMETLIDEVEKGVEGKRVQAEDENDSEGSDKDA</sequence>
<dbReference type="InterPro" id="IPR036425">
    <property type="entry name" value="MoaB/Mog-like_dom_sf"/>
</dbReference>
<dbReference type="OrthoDB" id="448496at2759"/>
<dbReference type="AlphaFoldDB" id="A0A0F4GXY9"/>
<dbReference type="PANTHER" id="PTHR47675:SF1">
    <property type="entry name" value="MOLYBDOPTERIN BINDING DOMAIN PROTEIN (AFU_ORTHOLOGUE AFUA_5G11210)"/>
    <property type="match status" value="1"/>
</dbReference>
<name>A0A0F4GXY9_9PEZI</name>
<dbReference type="CDD" id="cd00885">
    <property type="entry name" value="cinA"/>
    <property type="match status" value="1"/>
</dbReference>
<dbReference type="SMART" id="SM00852">
    <property type="entry name" value="MoCF_biosynth"/>
    <property type="match status" value="1"/>
</dbReference>
<dbReference type="SUPFAM" id="SSF53218">
    <property type="entry name" value="Molybdenum cofactor biosynthesis proteins"/>
    <property type="match status" value="1"/>
</dbReference>
<organism evidence="3 4">
    <name type="scientific">Zymoseptoria brevis</name>
    <dbReference type="NCBI Taxonomy" id="1047168"/>
    <lineage>
        <taxon>Eukaryota</taxon>
        <taxon>Fungi</taxon>
        <taxon>Dikarya</taxon>
        <taxon>Ascomycota</taxon>
        <taxon>Pezizomycotina</taxon>
        <taxon>Dothideomycetes</taxon>
        <taxon>Dothideomycetidae</taxon>
        <taxon>Mycosphaerellales</taxon>
        <taxon>Mycosphaerellaceae</taxon>
        <taxon>Zymoseptoria</taxon>
    </lineage>
</organism>
<proteinExistence type="predicted"/>
<evidence type="ECO:0000313" key="4">
    <source>
        <dbReference type="Proteomes" id="UP000033647"/>
    </source>
</evidence>
<dbReference type="Pfam" id="PF00994">
    <property type="entry name" value="MoCF_biosynth"/>
    <property type="match status" value="1"/>
</dbReference>
<dbReference type="Proteomes" id="UP000033647">
    <property type="component" value="Unassembled WGS sequence"/>
</dbReference>
<dbReference type="GO" id="GO:0047884">
    <property type="term" value="F:FAD diphosphatase activity"/>
    <property type="evidence" value="ECO:0007669"/>
    <property type="project" value="TreeGrafter"/>
</dbReference>
<dbReference type="EMBL" id="LAFY01000296">
    <property type="protein sequence ID" value="KJY01056.1"/>
    <property type="molecule type" value="Genomic_DNA"/>
</dbReference>
<dbReference type="InterPro" id="IPR056596">
    <property type="entry name" value="FLAD1_M"/>
</dbReference>
<keyword evidence="4" id="KW-1185">Reference proteome</keyword>
<dbReference type="Pfam" id="PF24102">
    <property type="entry name" value="FLAD1_M"/>
    <property type="match status" value="1"/>
</dbReference>
<evidence type="ECO:0000313" key="3">
    <source>
        <dbReference type="EMBL" id="KJY01056.1"/>
    </source>
</evidence>
<dbReference type="STRING" id="1047168.A0A0F4GXY9"/>
<dbReference type="PANTHER" id="PTHR47675">
    <property type="entry name" value="MOLYBDOPTERIN BINDING DOMAIN PROTEIN (AFU_ORTHOLOGUE AFUA_5G11210)"/>
    <property type="match status" value="1"/>
</dbReference>
<reference evidence="3 4" key="1">
    <citation type="submission" date="2015-03" db="EMBL/GenBank/DDBJ databases">
        <title>RNA-seq based gene annotation and comparative genomics of four Zymoseptoria species reveal species-specific pathogenicity related genes and transposable element activity.</title>
        <authorList>
            <person name="Grandaubert J."/>
            <person name="Bhattacharyya A."/>
            <person name="Stukenbrock E.H."/>
        </authorList>
    </citation>
    <scope>NUCLEOTIDE SEQUENCE [LARGE SCALE GENOMIC DNA]</scope>
    <source>
        <strain evidence="3 4">Zb18110</strain>
    </source>
</reference>
<protein>
    <submittedName>
        <fullName evidence="3">Molybdopterin binding domain-containing protein</fullName>
    </submittedName>
</protein>
<comment type="caution">
    <text evidence="3">The sequence shown here is derived from an EMBL/GenBank/DDBJ whole genome shotgun (WGS) entry which is preliminary data.</text>
</comment>
<dbReference type="Gene3D" id="3.40.980.10">
    <property type="entry name" value="MoaB/Mog-like domain"/>
    <property type="match status" value="1"/>
</dbReference>
<dbReference type="GO" id="GO:0042726">
    <property type="term" value="P:flavin-containing compound metabolic process"/>
    <property type="evidence" value="ECO:0007669"/>
    <property type="project" value="TreeGrafter"/>
</dbReference>
<feature type="region of interest" description="Disordered" evidence="1">
    <location>
        <begin position="338"/>
        <end position="358"/>
    </location>
</feature>
<evidence type="ECO:0000256" key="1">
    <source>
        <dbReference type="SAM" id="MobiDB-lite"/>
    </source>
</evidence>
<dbReference type="InterPro" id="IPR001453">
    <property type="entry name" value="MoaB/Mog_dom"/>
</dbReference>
<evidence type="ECO:0000259" key="2">
    <source>
        <dbReference type="SMART" id="SM00852"/>
    </source>
</evidence>